<evidence type="ECO:0000256" key="2">
    <source>
        <dbReference type="ARBA" id="ARBA00022448"/>
    </source>
</evidence>
<dbReference type="InterPro" id="IPR008570">
    <property type="entry name" value="ESCRT-II_cplx_Vps25-sub"/>
</dbReference>
<dbReference type="SUPFAM" id="SSF46785">
    <property type="entry name" value="Winged helix' DNA-binding domain"/>
    <property type="match status" value="2"/>
</dbReference>
<keyword evidence="5" id="KW-1185">Reference proteome</keyword>
<comment type="similarity">
    <text evidence="1">Belongs to the VPS25 family.</text>
</comment>
<evidence type="ECO:0000313" key="4">
    <source>
        <dbReference type="EMBL" id="KAK2964979.1"/>
    </source>
</evidence>
<dbReference type="InterPro" id="IPR036388">
    <property type="entry name" value="WH-like_DNA-bd_sf"/>
</dbReference>
<accession>A0ABQ9YMI9</accession>
<organism evidence="4 5">
    <name type="scientific">Blattamonas nauphoetae</name>
    <dbReference type="NCBI Taxonomy" id="2049346"/>
    <lineage>
        <taxon>Eukaryota</taxon>
        <taxon>Metamonada</taxon>
        <taxon>Preaxostyla</taxon>
        <taxon>Oxymonadida</taxon>
        <taxon>Blattamonas</taxon>
    </lineage>
</organism>
<sequence length="173" mass="20610">MTEFQFPPQYFLPPFFTIQLTEKTRQEQLNLWSKLICDYCKFHKIQRIDLHQIEDMPLFSNKSINRSLSFNHVQDILRYMQTTNNAIWIDSEQTQAIIAWRTPSQWAEFIWSWVNRTQQHGNLHTFHRLLTDDFLIEDDLAGLDEAMLVLALEHLQSEQKAVLIKDKGAVKFQ</sequence>
<dbReference type="Gene3D" id="1.10.10.570">
    <property type="entry name" value="Winged helix' DNA-binding domain. Chain C. Domain 1"/>
    <property type="match status" value="1"/>
</dbReference>
<name>A0ABQ9YMI9_9EUKA</name>
<evidence type="ECO:0000256" key="3">
    <source>
        <dbReference type="ARBA" id="ARBA00022927"/>
    </source>
</evidence>
<evidence type="ECO:0000313" key="5">
    <source>
        <dbReference type="Proteomes" id="UP001281761"/>
    </source>
</evidence>
<keyword evidence="2" id="KW-0813">Transport</keyword>
<protein>
    <submittedName>
        <fullName evidence="4">Vacuolar protein-sorting-associated protein 25</fullName>
    </submittedName>
</protein>
<dbReference type="Gene3D" id="1.10.10.10">
    <property type="entry name" value="Winged helix-like DNA-binding domain superfamily/Winged helix DNA-binding domain"/>
    <property type="match status" value="1"/>
</dbReference>
<keyword evidence="3" id="KW-0653">Protein transport</keyword>
<dbReference type="InterPro" id="IPR036390">
    <property type="entry name" value="WH_DNA-bd_sf"/>
</dbReference>
<dbReference type="InterPro" id="IPR014041">
    <property type="entry name" value="ESCRT-II_cplx_Vps25-sub_N"/>
</dbReference>
<dbReference type="Proteomes" id="UP001281761">
    <property type="component" value="Unassembled WGS sequence"/>
</dbReference>
<dbReference type="PANTHER" id="PTHR13149">
    <property type="entry name" value="VACUOLAR PROTEIN SORTING-ASSOCIATED PROTEIN VPS25"/>
    <property type="match status" value="1"/>
</dbReference>
<dbReference type="Pfam" id="PF05871">
    <property type="entry name" value="ESCRT-II"/>
    <property type="match status" value="1"/>
</dbReference>
<proteinExistence type="inferred from homology"/>
<reference evidence="4 5" key="1">
    <citation type="journal article" date="2022" name="bioRxiv">
        <title>Genomics of Preaxostyla Flagellates Illuminates Evolutionary Transitions and the Path Towards Mitochondrial Loss.</title>
        <authorList>
            <person name="Novak L.V.F."/>
            <person name="Treitli S.C."/>
            <person name="Pyrih J."/>
            <person name="Halakuc P."/>
            <person name="Pipaliya S.V."/>
            <person name="Vacek V."/>
            <person name="Brzon O."/>
            <person name="Soukal P."/>
            <person name="Eme L."/>
            <person name="Dacks J.B."/>
            <person name="Karnkowska A."/>
            <person name="Elias M."/>
            <person name="Hampl V."/>
        </authorList>
    </citation>
    <scope>NUCLEOTIDE SEQUENCE [LARGE SCALE GENOMIC DNA]</scope>
    <source>
        <strain evidence="4">NAU3</strain>
        <tissue evidence="4">Gut</tissue>
    </source>
</reference>
<dbReference type="EMBL" id="JARBJD010000001">
    <property type="protein sequence ID" value="KAK2964979.1"/>
    <property type="molecule type" value="Genomic_DNA"/>
</dbReference>
<evidence type="ECO:0000256" key="1">
    <source>
        <dbReference type="ARBA" id="ARBA00009674"/>
    </source>
</evidence>
<gene>
    <name evidence="4" type="ORF">BLNAU_280</name>
</gene>
<comment type="caution">
    <text evidence="4">The sequence shown here is derived from an EMBL/GenBank/DDBJ whole genome shotgun (WGS) entry which is preliminary data.</text>
</comment>
<dbReference type="PANTHER" id="PTHR13149:SF0">
    <property type="entry name" value="VACUOLAR PROTEIN-SORTING-ASSOCIATED PROTEIN 25"/>
    <property type="match status" value="1"/>
</dbReference>